<feature type="region of interest" description="Disordered" evidence="1">
    <location>
        <begin position="118"/>
        <end position="137"/>
    </location>
</feature>
<keyword evidence="3" id="KW-1185">Reference proteome</keyword>
<dbReference type="AlphaFoldDB" id="A0A397IHN6"/>
<comment type="caution">
    <text evidence="2">The sequence shown here is derived from an EMBL/GenBank/DDBJ whole genome shotgun (WGS) entry which is preliminary data.</text>
</comment>
<accession>A0A397IHN6</accession>
<proteinExistence type="predicted"/>
<evidence type="ECO:0000313" key="2">
    <source>
        <dbReference type="EMBL" id="RHZ75469.1"/>
    </source>
</evidence>
<evidence type="ECO:0000256" key="1">
    <source>
        <dbReference type="SAM" id="MobiDB-lite"/>
    </source>
</evidence>
<name>A0A397IHN6_9GLOM</name>
<feature type="compositionally biased region" description="Low complexity" evidence="1">
    <location>
        <begin position="128"/>
        <end position="137"/>
    </location>
</feature>
<protein>
    <submittedName>
        <fullName evidence="2">Uncharacterized protein</fullName>
    </submittedName>
</protein>
<evidence type="ECO:0000313" key="3">
    <source>
        <dbReference type="Proteomes" id="UP000266861"/>
    </source>
</evidence>
<reference evidence="2 3" key="1">
    <citation type="submission" date="2018-08" db="EMBL/GenBank/DDBJ databases">
        <title>Genome and evolution of the arbuscular mycorrhizal fungus Diversispora epigaea (formerly Glomus versiforme) and its bacterial endosymbionts.</title>
        <authorList>
            <person name="Sun X."/>
            <person name="Fei Z."/>
            <person name="Harrison M."/>
        </authorList>
    </citation>
    <scope>NUCLEOTIDE SEQUENCE [LARGE SCALE GENOMIC DNA]</scope>
    <source>
        <strain evidence="2 3">IT104</strain>
    </source>
</reference>
<organism evidence="2 3">
    <name type="scientific">Diversispora epigaea</name>
    <dbReference type="NCBI Taxonomy" id="1348612"/>
    <lineage>
        <taxon>Eukaryota</taxon>
        <taxon>Fungi</taxon>
        <taxon>Fungi incertae sedis</taxon>
        <taxon>Mucoromycota</taxon>
        <taxon>Glomeromycotina</taxon>
        <taxon>Glomeromycetes</taxon>
        <taxon>Diversisporales</taxon>
        <taxon>Diversisporaceae</taxon>
        <taxon>Diversispora</taxon>
    </lineage>
</organism>
<dbReference type="Proteomes" id="UP000266861">
    <property type="component" value="Unassembled WGS sequence"/>
</dbReference>
<dbReference type="EMBL" id="PQFF01000198">
    <property type="protein sequence ID" value="RHZ75469.1"/>
    <property type="molecule type" value="Genomic_DNA"/>
</dbReference>
<sequence>MDSKDFPDLSITSPLHQKMIKNVSQKIEETSRIKRRKQKLLRVMVNYGVAVLVADEQEGKRIPTQENQQKRSDAIQLSRRYSLIFLKMAPITRSTARRLGLTIEEVGPFSPAHFRIEEEEEKLRNHPTTTTTTATNY</sequence>
<gene>
    <name evidence="2" type="ORF">Glove_213g89</name>
</gene>